<accession>A0A8K0WLR2</accession>
<organism evidence="2 3">
    <name type="scientific">Stachybotrys elegans</name>
    <dbReference type="NCBI Taxonomy" id="80388"/>
    <lineage>
        <taxon>Eukaryota</taxon>
        <taxon>Fungi</taxon>
        <taxon>Dikarya</taxon>
        <taxon>Ascomycota</taxon>
        <taxon>Pezizomycotina</taxon>
        <taxon>Sordariomycetes</taxon>
        <taxon>Hypocreomycetidae</taxon>
        <taxon>Hypocreales</taxon>
        <taxon>Stachybotryaceae</taxon>
        <taxon>Stachybotrys</taxon>
    </lineage>
</organism>
<keyword evidence="3" id="KW-1185">Reference proteome</keyword>
<feature type="region of interest" description="Disordered" evidence="1">
    <location>
        <begin position="302"/>
        <end position="344"/>
    </location>
</feature>
<dbReference type="AlphaFoldDB" id="A0A8K0WLR2"/>
<name>A0A8K0WLR2_9HYPO</name>
<gene>
    <name evidence="2" type="ORF">B0I35DRAFT_440222</name>
</gene>
<evidence type="ECO:0000256" key="1">
    <source>
        <dbReference type="SAM" id="MobiDB-lite"/>
    </source>
</evidence>
<sequence>MDKASRAGIKAAAQSLGGLRRFQSPLSPAEQVFPVLQRWGIKPRRSQAAFIGRPNQQVRPDILYNSLPHLYHDLGVLIFEGCSREEAFQVGRILKSVNHLGGIGAQFGQPGRVPALERQPPHYHRHLRIDADANGVRSLSYEQLLVEGTPQVERLIDFSIKKLDILRDKAVLRRRVEVKMAPYESLPPLQNCVRDPEDATLVSYSQLNWASAGEATSQLELEGQVNFFYPGTGFCAGSLTIQYELLDKHSQKIAYENASSVQQRIRELKDHHVKLHKYLFRPLWYLERGIWGERWQEHTRTAKKDQEVAFEDRSKERHEREPREEVVEELFEEPSQSQSKMGRVTFDRLMKGLKLSRGHKDSRRKH</sequence>
<dbReference type="EMBL" id="JAGPNK010000013">
    <property type="protein sequence ID" value="KAH7309553.1"/>
    <property type="molecule type" value="Genomic_DNA"/>
</dbReference>
<evidence type="ECO:0000313" key="3">
    <source>
        <dbReference type="Proteomes" id="UP000813444"/>
    </source>
</evidence>
<comment type="caution">
    <text evidence="2">The sequence shown here is derived from an EMBL/GenBank/DDBJ whole genome shotgun (WGS) entry which is preliminary data.</text>
</comment>
<reference evidence="2" key="1">
    <citation type="journal article" date="2021" name="Nat. Commun.">
        <title>Genetic determinants of endophytism in the Arabidopsis root mycobiome.</title>
        <authorList>
            <person name="Mesny F."/>
            <person name="Miyauchi S."/>
            <person name="Thiergart T."/>
            <person name="Pickel B."/>
            <person name="Atanasova L."/>
            <person name="Karlsson M."/>
            <person name="Huettel B."/>
            <person name="Barry K.W."/>
            <person name="Haridas S."/>
            <person name="Chen C."/>
            <person name="Bauer D."/>
            <person name="Andreopoulos W."/>
            <person name="Pangilinan J."/>
            <person name="LaButti K."/>
            <person name="Riley R."/>
            <person name="Lipzen A."/>
            <person name="Clum A."/>
            <person name="Drula E."/>
            <person name="Henrissat B."/>
            <person name="Kohler A."/>
            <person name="Grigoriev I.V."/>
            <person name="Martin F.M."/>
            <person name="Hacquard S."/>
        </authorList>
    </citation>
    <scope>NUCLEOTIDE SEQUENCE</scope>
    <source>
        <strain evidence="2">MPI-CAGE-CH-0235</strain>
    </source>
</reference>
<feature type="compositionally biased region" description="Basic and acidic residues" evidence="1">
    <location>
        <begin position="302"/>
        <end position="325"/>
    </location>
</feature>
<evidence type="ECO:0000313" key="2">
    <source>
        <dbReference type="EMBL" id="KAH7309553.1"/>
    </source>
</evidence>
<proteinExistence type="predicted"/>
<dbReference type="OrthoDB" id="4867305at2759"/>
<protein>
    <submittedName>
        <fullName evidence="2">Uncharacterized protein</fullName>
    </submittedName>
</protein>
<dbReference type="Proteomes" id="UP000813444">
    <property type="component" value="Unassembled WGS sequence"/>
</dbReference>